<evidence type="ECO:0000256" key="1">
    <source>
        <dbReference type="ARBA" id="ARBA00004299"/>
    </source>
</evidence>
<reference evidence="13 14" key="2">
    <citation type="journal article" date="2019" name="G3 (Bethesda)">
        <title>Hybrid Assembly of the Genome of the Entomopathogenic Nematode Steinernema carpocapsae Identifies the X-Chromosome.</title>
        <authorList>
            <person name="Serra L."/>
            <person name="Macchietto M."/>
            <person name="Macias-Munoz A."/>
            <person name="McGill C.J."/>
            <person name="Rodriguez I.M."/>
            <person name="Rodriguez B."/>
            <person name="Murad R."/>
            <person name="Mortazavi A."/>
        </authorList>
    </citation>
    <scope>NUCLEOTIDE SEQUENCE [LARGE SCALE GENOMIC DNA]</scope>
    <source>
        <strain evidence="13 14">ALL</strain>
    </source>
</reference>
<dbReference type="PANTHER" id="PTHR13803">
    <property type="entry name" value="SEC24-RELATED PROTEIN"/>
    <property type="match status" value="1"/>
</dbReference>
<dbReference type="InterPro" id="IPR006900">
    <property type="entry name" value="Sec23/24_helical_dom"/>
</dbReference>
<feature type="domain" description="Sec23/Sec24 beta-sandwich" evidence="12">
    <location>
        <begin position="654"/>
        <end position="738"/>
    </location>
</feature>
<dbReference type="InterPro" id="IPR006895">
    <property type="entry name" value="Znf_Sec23_Sec24"/>
</dbReference>
<sequence>MPGQQAQQSMMPPGVPGLQGMMHPAMPYQQAPQGMTPLGVPEPQGMMHPAMPGQQAQRGMMPPGAPEPQGMMQPVMPGQQAQQGMIPPGMPGTQGMRHPVMPGQQAQQGMIPPGMPDTQGMMASAMPYQQAQMPGTQGMMHPVMPGQQAQQGMIPPGMPGTQGMMHPVMPAPQGMIPPGMPGAQGMMPPAMPGQQAMQGMMPPGMQPGMRPGMHPGADLMNQQRPRLDPNLMPSVIQVIEDDRSSRTGTFPTGYPHAEPPPLVTTNFSARDQGNCNPKFVRSTLYNVPQNADMIKQSQIPFSVAITPFANILPTESRPPIVNLELSGPVRCKRCKAYVCVFMEFIDGGRKFRCPFCCSTTVVEDNYFCHVDHTGQRSDIQHRPELCCGSYEFVATKPYCKNGVLPKEPAFIFMIDVSYNAVRNGVVSTLCDNLISILYNLPVDAEQDKSKIQIGLVTYDQSLHFYNLMNPSGQPEMLVVNDVEDVFVPFIDGFLVPFEKALPALTTCLEQIKHLFADTRLTESMLGPVIQGGLDALKCSERSGKLFVFHSSLPTFEAPGKLKNREDRKALATDREKSVLAPSTDFYSKLAEECVKNGCGVDLFLFPSSFMDIASIAPLATLSGGTIYKYQYFDVNRDAARFLYDLRKDVSRYIAFDVMMRVRTSTGIRPTGFYGSFYMQNTSDMEFGVVDCDKSVQVEIKHDDKLKENEKAYIQVAVLFTSCGGQRRLRVHNMCMPISADYNQLYRVADQDALISYLLKTSLKSLREKAPKDMKSELIQRCATMLATYREKCSDTAPLGQLILPECLKLLPLYVNCILRHEALSGGAELTVDDRAWQMQILDGAKVEETLALLYPRVYDITDITMHADCSPSDFVLPSCARASYDNMEATKAYLIENGLFIFFWIGTNMSQEWLTEVFNAPSFAALDSESGCVPELDNSRSRAVRHMLQHCHEGRQRYMKIHIIKQQDSLEPWMKKFLVEDKAQSSNSYVDFLCFVHREIRQMLS</sequence>
<protein>
    <recommendedName>
        <fullName evidence="15">VWFA domain-containing protein</fullName>
    </recommendedName>
</protein>
<dbReference type="GO" id="GO:0005789">
    <property type="term" value="C:endoplasmic reticulum membrane"/>
    <property type="evidence" value="ECO:0007669"/>
    <property type="project" value="UniProtKB-SubCell"/>
</dbReference>
<dbReference type="Gene3D" id="3.40.20.10">
    <property type="entry name" value="Severin"/>
    <property type="match status" value="1"/>
</dbReference>
<evidence type="ECO:0000256" key="4">
    <source>
        <dbReference type="ARBA" id="ARBA00022448"/>
    </source>
</evidence>
<dbReference type="InterPro" id="IPR006896">
    <property type="entry name" value="Sec23/24_trunk_dom"/>
</dbReference>
<dbReference type="Proteomes" id="UP000298663">
    <property type="component" value="Unassembled WGS sequence"/>
</dbReference>
<dbReference type="EMBL" id="AZBU02000001">
    <property type="protein sequence ID" value="TMS38858.1"/>
    <property type="molecule type" value="Genomic_DNA"/>
</dbReference>
<comment type="caution">
    <text evidence="13">The sequence shown here is derived from an EMBL/GenBank/DDBJ whole genome shotgun (WGS) entry which is preliminary data.</text>
</comment>
<name>A0A4U8V411_STECR</name>
<evidence type="ECO:0000256" key="3">
    <source>
        <dbReference type="ARBA" id="ARBA00008334"/>
    </source>
</evidence>
<keyword evidence="5" id="KW-0653">Protein transport</keyword>
<dbReference type="GO" id="GO:0030127">
    <property type="term" value="C:COPII vesicle coat"/>
    <property type="evidence" value="ECO:0007669"/>
    <property type="project" value="InterPro"/>
</dbReference>
<evidence type="ECO:0000256" key="5">
    <source>
        <dbReference type="ARBA" id="ARBA00022927"/>
    </source>
</evidence>
<dbReference type="Pfam" id="PF04810">
    <property type="entry name" value="zf-Sec23_Sec24"/>
    <property type="match status" value="1"/>
</dbReference>
<dbReference type="InterPro" id="IPR036175">
    <property type="entry name" value="Sec23/24_helical_dom_sf"/>
</dbReference>
<keyword evidence="6" id="KW-0968">Cytoplasmic vesicle</keyword>
<evidence type="ECO:0000313" key="14">
    <source>
        <dbReference type="Proteomes" id="UP000298663"/>
    </source>
</evidence>
<dbReference type="Pfam" id="PF00626">
    <property type="entry name" value="Gelsolin"/>
    <property type="match status" value="1"/>
</dbReference>
<dbReference type="Gene3D" id="2.60.40.1670">
    <property type="entry name" value="beta-sandwich domain of Sec23/24"/>
    <property type="match status" value="1"/>
</dbReference>
<dbReference type="Pfam" id="PF04815">
    <property type="entry name" value="Sec23_helical"/>
    <property type="match status" value="1"/>
</dbReference>
<dbReference type="InterPro" id="IPR029006">
    <property type="entry name" value="ADF-H/Gelsolin-like_dom_sf"/>
</dbReference>
<organism evidence="13 14">
    <name type="scientific">Steinernema carpocapsae</name>
    <name type="common">Entomopathogenic nematode</name>
    <dbReference type="NCBI Taxonomy" id="34508"/>
    <lineage>
        <taxon>Eukaryota</taxon>
        <taxon>Metazoa</taxon>
        <taxon>Ecdysozoa</taxon>
        <taxon>Nematoda</taxon>
        <taxon>Chromadorea</taxon>
        <taxon>Rhabditida</taxon>
        <taxon>Tylenchina</taxon>
        <taxon>Panagrolaimomorpha</taxon>
        <taxon>Strongyloidoidea</taxon>
        <taxon>Steinernematidae</taxon>
        <taxon>Steinernema</taxon>
    </lineage>
</organism>
<dbReference type="GO" id="GO:0006886">
    <property type="term" value="P:intracellular protein transport"/>
    <property type="evidence" value="ECO:0007669"/>
    <property type="project" value="InterPro"/>
</dbReference>
<dbReference type="InterPro" id="IPR036174">
    <property type="entry name" value="Znf_Sec23_Sec24_sf"/>
</dbReference>
<accession>A0A4U8V411</accession>
<evidence type="ECO:0000259" key="12">
    <source>
        <dbReference type="Pfam" id="PF08033"/>
    </source>
</evidence>
<dbReference type="Gene3D" id="1.20.120.730">
    <property type="entry name" value="Sec23/Sec24 helical domain"/>
    <property type="match status" value="1"/>
</dbReference>
<dbReference type="Pfam" id="PF08033">
    <property type="entry name" value="Sec23_BS"/>
    <property type="match status" value="1"/>
</dbReference>
<dbReference type="SUPFAM" id="SSF53300">
    <property type="entry name" value="vWA-like"/>
    <property type="match status" value="1"/>
</dbReference>
<dbReference type="SUPFAM" id="SSF82919">
    <property type="entry name" value="Zn-finger domain of Sec23/24"/>
    <property type="match status" value="1"/>
</dbReference>
<evidence type="ECO:0008006" key="15">
    <source>
        <dbReference type="Google" id="ProtNLM"/>
    </source>
</evidence>
<dbReference type="PANTHER" id="PTHR13803:SF4">
    <property type="entry name" value="SECRETORY 24CD, ISOFORM C"/>
    <property type="match status" value="1"/>
</dbReference>
<evidence type="ECO:0000256" key="2">
    <source>
        <dbReference type="ARBA" id="ARBA00004397"/>
    </source>
</evidence>
<dbReference type="OrthoDB" id="49016at2759"/>
<dbReference type="FunFam" id="3.40.50.410:FF:000020">
    <property type="entry name" value="protein transport protein Sec24D isoform X1"/>
    <property type="match status" value="1"/>
</dbReference>
<dbReference type="Gene3D" id="2.30.30.380">
    <property type="entry name" value="Zn-finger domain of Sec23/24"/>
    <property type="match status" value="1"/>
</dbReference>
<dbReference type="InterPro" id="IPR012990">
    <property type="entry name" value="Beta-sandwich_Sec23_24"/>
</dbReference>
<evidence type="ECO:0000259" key="8">
    <source>
        <dbReference type="Pfam" id="PF00626"/>
    </source>
</evidence>
<evidence type="ECO:0000259" key="9">
    <source>
        <dbReference type="Pfam" id="PF04810"/>
    </source>
</evidence>
<keyword evidence="4" id="KW-0813">Transport</keyword>
<keyword evidence="14" id="KW-1185">Reference proteome</keyword>
<feature type="domain" description="Zinc finger Sec23/Sec24-type" evidence="9">
    <location>
        <begin position="328"/>
        <end position="366"/>
    </location>
</feature>
<evidence type="ECO:0000256" key="7">
    <source>
        <dbReference type="SAM" id="MobiDB-lite"/>
    </source>
</evidence>
<reference evidence="13 14" key="1">
    <citation type="journal article" date="2015" name="Genome Biol.">
        <title>Comparative genomics of Steinernema reveals deeply conserved gene regulatory networks.</title>
        <authorList>
            <person name="Dillman A.R."/>
            <person name="Macchietto M."/>
            <person name="Porter C.F."/>
            <person name="Rogers A."/>
            <person name="Williams B."/>
            <person name="Antoshechkin I."/>
            <person name="Lee M.M."/>
            <person name="Goodwin Z."/>
            <person name="Lu X."/>
            <person name="Lewis E.E."/>
            <person name="Goodrich-Blair H."/>
            <person name="Stock S.P."/>
            <person name="Adams B.J."/>
            <person name="Sternberg P.W."/>
            <person name="Mortazavi A."/>
        </authorList>
    </citation>
    <scope>NUCLEOTIDE SEQUENCE [LARGE SCALE GENOMIC DNA]</scope>
    <source>
        <strain evidence="13 14">ALL</strain>
    </source>
</reference>
<dbReference type="GO" id="GO:0070971">
    <property type="term" value="C:endoplasmic reticulum exit site"/>
    <property type="evidence" value="ECO:0007669"/>
    <property type="project" value="TreeGrafter"/>
</dbReference>
<dbReference type="STRING" id="34508.A0A4U8V411"/>
<feature type="compositionally biased region" description="Polar residues" evidence="7">
    <location>
        <begin position="1"/>
        <end position="10"/>
    </location>
</feature>
<dbReference type="GO" id="GO:0000149">
    <property type="term" value="F:SNARE binding"/>
    <property type="evidence" value="ECO:0007669"/>
    <property type="project" value="TreeGrafter"/>
</dbReference>
<evidence type="ECO:0000313" key="13">
    <source>
        <dbReference type="EMBL" id="TMS38858.1"/>
    </source>
</evidence>
<feature type="domain" description="Gelsolin-like" evidence="8">
    <location>
        <begin position="874"/>
        <end position="946"/>
    </location>
</feature>
<dbReference type="GO" id="GO:0090110">
    <property type="term" value="P:COPII-coated vesicle cargo loading"/>
    <property type="evidence" value="ECO:0007669"/>
    <property type="project" value="TreeGrafter"/>
</dbReference>
<dbReference type="SUPFAM" id="SSF81995">
    <property type="entry name" value="beta-sandwich domain of Sec23/24"/>
    <property type="match status" value="1"/>
</dbReference>
<dbReference type="SUPFAM" id="SSF81811">
    <property type="entry name" value="Helical domain of Sec23/24"/>
    <property type="match status" value="1"/>
</dbReference>
<dbReference type="InterPro" id="IPR036465">
    <property type="entry name" value="vWFA_dom_sf"/>
</dbReference>
<feature type="region of interest" description="Disordered" evidence="7">
    <location>
        <begin position="1"/>
        <end position="44"/>
    </location>
</feature>
<dbReference type="AlphaFoldDB" id="A0A4U8V411"/>
<proteinExistence type="inferred from homology"/>
<dbReference type="InterPro" id="IPR036180">
    <property type="entry name" value="Gelsolin-like_dom_sf"/>
</dbReference>
<dbReference type="GO" id="GO:0008270">
    <property type="term" value="F:zinc ion binding"/>
    <property type="evidence" value="ECO:0007669"/>
    <property type="project" value="InterPro"/>
</dbReference>
<evidence type="ECO:0000256" key="6">
    <source>
        <dbReference type="ARBA" id="ARBA00023329"/>
    </source>
</evidence>
<dbReference type="InterPro" id="IPR050550">
    <property type="entry name" value="SEC23_SEC24_subfamily"/>
</dbReference>
<gene>
    <name evidence="13" type="ORF">L596_005490</name>
</gene>
<feature type="domain" description="Sec23/Sec24 trunk" evidence="10">
    <location>
        <begin position="405"/>
        <end position="649"/>
    </location>
</feature>
<evidence type="ECO:0000259" key="11">
    <source>
        <dbReference type="Pfam" id="PF04815"/>
    </source>
</evidence>
<dbReference type="InterPro" id="IPR007123">
    <property type="entry name" value="Gelsolin-like_dom"/>
</dbReference>
<evidence type="ECO:0000259" key="10">
    <source>
        <dbReference type="Pfam" id="PF04811"/>
    </source>
</evidence>
<dbReference type="Gene3D" id="3.40.50.410">
    <property type="entry name" value="von Willebrand factor, type A domain"/>
    <property type="match status" value="1"/>
</dbReference>
<dbReference type="Pfam" id="PF04811">
    <property type="entry name" value="Sec23_trunk"/>
    <property type="match status" value="1"/>
</dbReference>
<dbReference type="SUPFAM" id="SSF82754">
    <property type="entry name" value="C-terminal, gelsolin-like domain of Sec23/24"/>
    <property type="match status" value="1"/>
</dbReference>
<feature type="domain" description="Sec23/Sec24 helical" evidence="11">
    <location>
        <begin position="749"/>
        <end position="850"/>
    </location>
</feature>
<comment type="subcellular location">
    <subcellularLocation>
        <location evidence="1">Cytoplasmic vesicle</location>
        <location evidence="1">COPII-coated vesicle membrane</location>
        <topology evidence="1">Peripheral membrane protein</topology>
        <orientation evidence="1">Cytoplasmic side</orientation>
    </subcellularLocation>
    <subcellularLocation>
        <location evidence="2">Endoplasmic reticulum membrane</location>
        <topology evidence="2">Peripheral membrane protein</topology>
        <orientation evidence="2">Cytoplasmic side</orientation>
    </subcellularLocation>
</comment>
<comment type="similarity">
    <text evidence="3">Belongs to the SEC23/SEC24 family. SEC24 subfamily.</text>
</comment>